<evidence type="ECO:0000313" key="3">
    <source>
        <dbReference type="Proteomes" id="UP000271162"/>
    </source>
</evidence>
<dbReference type="Proteomes" id="UP000271162">
    <property type="component" value="Unassembled WGS sequence"/>
</dbReference>
<reference evidence="4" key="1">
    <citation type="submission" date="2017-02" db="UniProtKB">
        <authorList>
            <consortium name="WormBaseParasite"/>
        </authorList>
    </citation>
    <scope>IDENTIFICATION</scope>
</reference>
<reference evidence="2 3" key="2">
    <citation type="submission" date="2018-11" db="EMBL/GenBank/DDBJ databases">
        <authorList>
            <consortium name="Pathogen Informatics"/>
        </authorList>
    </citation>
    <scope>NUCLEOTIDE SEQUENCE [LARGE SCALE GENOMIC DNA]</scope>
</reference>
<gene>
    <name evidence="2" type="ORF">NBR_LOCUS938</name>
</gene>
<dbReference type="WBParaSite" id="NBR_0000093701-mRNA-1">
    <property type="protein sequence ID" value="NBR_0000093701-mRNA-1"/>
    <property type="gene ID" value="NBR_0000093701"/>
</dbReference>
<proteinExistence type="predicted"/>
<accession>A0A0N4XEI5</accession>
<evidence type="ECO:0000313" key="2">
    <source>
        <dbReference type="EMBL" id="VDL64071.1"/>
    </source>
</evidence>
<dbReference type="EMBL" id="UYSL01000578">
    <property type="protein sequence ID" value="VDL64071.1"/>
    <property type="molecule type" value="Genomic_DNA"/>
</dbReference>
<name>A0A0N4XEI5_NIPBR</name>
<keyword evidence="3" id="KW-1185">Reference proteome</keyword>
<protein>
    <submittedName>
        <fullName evidence="4">LAGLIDADG_2 domain-containing protein</fullName>
    </submittedName>
</protein>
<evidence type="ECO:0000256" key="1">
    <source>
        <dbReference type="SAM" id="MobiDB-lite"/>
    </source>
</evidence>
<feature type="region of interest" description="Disordered" evidence="1">
    <location>
        <begin position="57"/>
        <end position="82"/>
    </location>
</feature>
<organism evidence="4">
    <name type="scientific">Nippostrongylus brasiliensis</name>
    <name type="common">Rat hookworm</name>
    <dbReference type="NCBI Taxonomy" id="27835"/>
    <lineage>
        <taxon>Eukaryota</taxon>
        <taxon>Metazoa</taxon>
        <taxon>Ecdysozoa</taxon>
        <taxon>Nematoda</taxon>
        <taxon>Chromadorea</taxon>
        <taxon>Rhabditida</taxon>
        <taxon>Rhabditina</taxon>
        <taxon>Rhabditomorpha</taxon>
        <taxon>Strongyloidea</taxon>
        <taxon>Heligmosomidae</taxon>
        <taxon>Nippostrongylus</taxon>
    </lineage>
</organism>
<feature type="compositionally biased region" description="Basic and acidic residues" evidence="1">
    <location>
        <begin position="72"/>
        <end position="82"/>
    </location>
</feature>
<evidence type="ECO:0000313" key="4">
    <source>
        <dbReference type="WBParaSite" id="NBR_0000093701-mRNA-1"/>
    </source>
</evidence>
<dbReference type="AlphaFoldDB" id="A0A0N4XEI5"/>
<sequence length="82" mass="9455">MWRYKHFVDIMKGVLKTGRFAPIKNSDASHQRMFLVNYADPYCVQKYLNQFFTPSPNSEPERLGLGEGAKNTTDKQEAIKLS</sequence>